<dbReference type="Proteomes" id="UP000032142">
    <property type="component" value="Unassembled WGS sequence"/>
</dbReference>
<sequence length="70" mass="8224">MVLHVNLKSMPTSQTWSYTKSNIRILCHDICILTIPMVRMGLFGRRRIIRTFSNFTYLAFISIHHNSNNI</sequence>
<evidence type="ECO:0000313" key="2">
    <source>
        <dbReference type="Proteomes" id="UP000032142"/>
    </source>
</evidence>
<name>A0A0B0P921_GOSAR</name>
<dbReference type="EMBL" id="KN418368">
    <property type="protein sequence ID" value="KHG21387.1"/>
    <property type="molecule type" value="Genomic_DNA"/>
</dbReference>
<keyword evidence="2" id="KW-1185">Reference proteome</keyword>
<organism evidence="1 2">
    <name type="scientific">Gossypium arboreum</name>
    <name type="common">Tree cotton</name>
    <name type="synonym">Gossypium nanking</name>
    <dbReference type="NCBI Taxonomy" id="29729"/>
    <lineage>
        <taxon>Eukaryota</taxon>
        <taxon>Viridiplantae</taxon>
        <taxon>Streptophyta</taxon>
        <taxon>Embryophyta</taxon>
        <taxon>Tracheophyta</taxon>
        <taxon>Spermatophyta</taxon>
        <taxon>Magnoliopsida</taxon>
        <taxon>eudicotyledons</taxon>
        <taxon>Gunneridae</taxon>
        <taxon>Pentapetalae</taxon>
        <taxon>rosids</taxon>
        <taxon>malvids</taxon>
        <taxon>Malvales</taxon>
        <taxon>Malvaceae</taxon>
        <taxon>Malvoideae</taxon>
        <taxon>Gossypium</taxon>
    </lineage>
</organism>
<evidence type="ECO:0000313" key="1">
    <source>
        <dbReference type="EMBL" id="KHG21387.1"/>
    </source>
</evidence>
<accession>A0A0B0P921</accession>
<gene>
    <name evidence="1" type="ORF">F383_27962</name>
</gene>
<reference evidence="2" key="1">
    <citation type="submission" date="2014-09" db="EMBL/GenBank/DDBJ databases">
        <authorList>
            <person name="Mudge J."/>
            <person name="Ramaraj T."/>
            <person name="Lindquist I.E."/>
            <person name="Bharti A.K."/>
            <person name="Sundararajan A."/>
            <person name="Cameron C.T."/>
            <person name="Woodward J.E."/>
            <person name="May G.D."/>
            <person name="Brubaker C."/>
            <person name="Broadhvest J."/>
            <person name="Wilkins T.A."/>
        </authorList>
    </citation>
    <scope>NUCLEOTIDE SEQUENCE</scope>
    <source>
        <strain evidence="2">cv. AKA8401</strain>
    </source>
</reference>
<proteinExistence type="predicted"/>
<protein>
    <submittedName>
        <fullName evidence="1">Uncharacterized protein</fullName>
    </submittedName>
</protein>
<dbReference type="AlphaFoldDB" id="A0A0B0P921"/>